<protein>
    <recommendedName>
        <fullName evidence="3">Transposase</fullName>
    </recommendedName>
</protein>
<dbReference type="PANTHER" id="PTHR41317">
    <property type="entry name" value="PD-(D_E)XK NUCLEASE FAMILY TRANSPOSASE"/>
    <property type="match status" value="1"/>
</dbReference>
<organism evidence="1 2">
    <name type="scientific">Thioflexithrix psekupsensis</name>
    <dbReference type="NCBI Taxonomy" id="1570016"/>
    <lineage>
        <taxon>Bacteria</taxon>
        <taxon>Pseudomonadati</taxon>
        <taxon>Pseudomonadota</taxon>
        <taxon>Gammaproteobacteria</taxon>
        <taxon>Thiotrichales</taxon>
        <taxon>Thioflexithrix</taxon>
    </lineage>
</organism>
<dbReference type="PANTHER" id="PTHR41317:SF1">
    <property type="entry name" value="PD-(D_E)XK NUCLEASE FAMILY TRANSPOSASE"/>
    <property type="match status" value="1"/>
</dbReference>
<comment type="caution">
    <text evidence="1">The sequence shown here is derived from an EMBL/GenBank/DDBJ whole genome shotgun (WGS) entry which is preliminary data.</text>
</comment>
<dbReference type="Proteomes" id="UP000194798">
    <property type="component" value="Unassembled WGS sequence"/>
</dbReference>
<dbReference type="EMBL" id="MSLT01000012">
    <property type="protein sequence ID" value="OUD14334.1"/>
    <property type="molecule type" value="Genomic_DNA"/>
</dbReference>
<sequence>MPNSPRKLISFDWAIKKILRSKANFGILEGFLSELLFTNIQILEVLESESNQDLPDDKFNRVDIKVKDSEEKIYIIEVQFSRELDYLQRILYACSKVITEHLPKGVPYAEVSKVISVNILHFDLGKGDDYIYHGTTRFIGLHNQTELELSEEQKNLYAVKKIADLYPEYYLIELRNFNNVAKNTLDEWIYFLKNEQIEDNFTAKGLKEAKETLDVLKMTPQERLAYERHQEDLHYQASMYQSTYVLGKLEGKEEGKEEGIEIGIVIGEERGIAIGEERGMKKALLQTATKMKKMGMSHHDIAEIMGLTLEEIERLFDSDKNLL</sequence>
<evidence type="ECO:0000313" key="1">
    <source>
        <dbReference type="EMBL" id="OUD14334.1"/>
    </source>
</evidence>
<dbReference type="NCBIfam" id="TIGR01784">
    <property type="entry name" value="T_den_put_tspse"/>
    <property type="match status" value="1"/>
</dbReference>
<dbReference type="AlphaFoldDB" id="A0A251X966"/>
<evidence type="ECO:0008006" key="3">
    <source>
        <dbReference type="Google" id="ProtNLM"/>
    </source>
</evidence>
<dbReference type="OrthoDB" id="1793581at2"/>
<proteinExistence type="predicted"/>
<dbReference type="Pfam" id="PF12784">
    <property type="entry name" value="PDDEXK_2"/>
    <property type="match status" value="1"/>
</dbReference>
<dbReference type="RefSeq" id="WP_086488113.1">
    <property type="nucleotide sequence ID" value="NZ_MSLT01000012.1"/>
</dbReference>
<keyword evidence="2" id="KW-1185">Reference proteome</keyword>
<name>A0A251X966_9GAMM</name>
<reference evidence="1 2" key="1">
    <citation type="submission" date="2016-12" db="EMBL/GenBank/DDBJ databases">
        <title>Thioflexothrix psekupsii D3 genome sequencing and assembly.</title>
        <authorList>
            <person name="Fomenkov A."/>
            <person name="Vincze T."/>
            <person name="Grabovich M."/>
            <person name="Anton B.P."/>
            <person name="Dubinina G."/>
            <person name="Orlova M."/>
            <person name="Belousova E."/>
            <person name="Roberts R.J."/>
        </authorList>
    </citation>
    <scope>NUCLEOTIDE SEQUENCE [LARGE SCALE GENOMIC DNA]</scope>
    <source>
        <strain evidence="1">D3</strain>
    </source>
</reference>
<accession>A0A251X966</accession>
<evidence type="ECO:0000313" key="2">
    <source>
        <dbReference type="Proteomes" id="UP000194798"/>
    </source>
</evidence>
<dbReference type="InterPro" id="IPR010106">
    <property type="entry name" value="RpnA"/>
</dbReference>
<gene>
    <name evidence="1" type="ORF">TPSD3_08430</name>
</gene>